<proteinExistence type="predicted"/>
<name>A0AC35U705_9BILA</name>
<reference evidence="2" key="1">
    <citation type="submission" date="2016-11" db="UniProtKB">
        <authorList>
            <consortium name="WormBaseParasite"/>
        </authorList>
    </citation>
    <scope>IDENTIFICATION</scope>
    <source>
        <strain evidence="2">KR3021</strain>
    </source>
</reference>
<accession>A0AC35U705</accession>
<protein>
    <submittedName>
        <fullName evidence="2">Rap-GAP domain-containing protein</fullName>
    </submittedName>
</protein>
<sequence>MSSLNHQVNAQIAPRNSSSCVGSESGDYSQSDGYVDSIAAGKSLAISSICRIICSKNSCEVIGDEQLAKFYAALYDALVAKERIVLCTLLHTTTNLFSLGLPGVEILLPNYIMAIDLILTESMQLQLNPSIPQATMRHSCLKALGSVISWPTTFSAQPICTFDINPLGSEGKLLNIHNMVYLDIRVRILQILIHTLRNEIAPNNLCLVLSLCNIFYEECCAFDIQNQKERKNSSNSIKSKLQSQSSINEAYLADEDKLFCRSVVRGIVSAVCDNLCKSQWSSDRSICVSAIECLNAIPALHASIIFDNKDISTASLIVSSLCRFIDNQLMKPPMFHSKDLHSTVVSAYNSLNVWLCACPALTEIETCLKMVAKTIELGLTGGKNLEPENYNPASQRVRDAANCLLEHVFSSVSSSQLQGVVDERRLLLKYGPAIIDTTRFKHFLINNSTLLSIHEATQFSNVLSVFIVIRTPSKPAHANFIQLEGKSREEVKKNEVIESARYVPGSDTVPQCAIINQADLSSRSSSTSTSIHSLVNKLSIDEGGIDGAKNDQLTHDIKQFSFPTDFWQPLCKLDEVPCELTDTPTTEKILRELKQIKDCLDKGQSPIGRRSLENVWLNGGATNKNEVGNEGPASINSIPAFLYSMGLLSEECYQKELVQLDSGQCDRFYKDLHTMVDSSPVRIPQTVSLYYVKRGQRKVGEILANMENIMNLDSTFAYLLSDLGDGIQTKSHPFWTGSWNNSFSSDRKPKNYGNTCDNYSLDGTEYALYWSDNMMEFAFITPTVKSIEMAKNCKNPLLDKTTTSNQTIKKLQYNEIKILVIWVERFEDIELFPIGDLALDQFSNQPVEHIAFYLYSFEEDLIKVTVRETALKLGKPGPLIDEACVSKYSLASLIRTTVFNVSRRYIVEFDK</sequence>
<organism evidence="1 2">
    <name type="scientific">Rhabditophanes sp. KR3021</name>
    <dbReference type="NCBI Taxonomy" id="114890"/>
    <lineage>
        <taxon>Eukaryota</taxon>
        <taxon>Metazoa</taxon>
        <taxon>Ecdysozoa</taxon>
        <taxon>Nematoda</taxon>
        <taxon>Chromadorea</taxon>
        <taxon>Rhabditida</taxon>
        <taxon>Tylenchina</taxon>
        <taxon>Panagrolaimomorpha</taxon>
        <taxon>Strongyloidoidea</taxon>
        <taxon>Alloionematidae</taxon>
        <taxon>Rhabditophanes</taxon>
    </lineage>
</organism>
<evidence type="ECO:0000313" key="2">
    <source>
        <dbReference type="WBParaSite" id="RSKR_0000849000.1"/>
    </source>
</evidence>
<evidence type="ECO:0000313" key="1">
    <source>
        <dbReference type="Proteomes" id="UP000095286"/>
    </source>
</evidence>
<dbReference type="WBParaSite" id="RSKR_0000849000.1">
    <property type="protein sequence ID" value="RSKR_0000849000.1"/>
    <property type="gene ID" value="RSKR_0000849000"/>
</dbReference>
<dbReference type="Proteomes" id="UP000095286">
    <property type="component" value="Unplaced"/>
</dbReference>